<evidence type="ECO:0000313" key="3">
    <source>
        <dbReference type="Proteomes" id="UP000221015"/>
    </source>
</evidence>
<evidence type="ECO:0000256" key="1">
    <source>
        <dbReference type="SAM" id="SignalP"/>
    </source>
</evidence>
<keyword evidence="1" id="KW-0732">Signal</keyword>
<evidence type="ECO:0000313" key="2">
    <source>
        <dbReference type="EMBL" id="PLK28207.1"/>
    </source>
</evidence>
<protein>
    <recommendedName>
        <fullName evidence="4">DUF5067 domain-containing protein</fullName>
    </recommendedName>
</protein>
<name>A0A2J4JK20_9FIRM</name>
<proteinExistence type="predicted"/>
<dbReference type="Proteomes" id="UP000221015">
    <property type="component" value="Unassembled WGS sequence"/>
</dbReference>
<feature type="chain" id="PRO_5014476088" description="DUF5067 domain-containing protein" evidence="1">
    <location>
        <begin position="29"/>
        <end position="197"/>
    </location>
</feature>
<reference evidence="2 3" key="1">
    <citation type="journal article" date="2017" name="Front. Microbiol.">
        <title>New Insights into the Diversity of the Genus Faecalibacterium.</title>
        <authorList>
            <person name="Benevides L."/>
            <person name="Burman S."/>
            <person name="Martin R."/>
            <person name="Robert V."/>
            <person name="Thomas M."/>
            <person name="Miquel S."/>
            <person name="Chain F."/>
            <person name="Sokol H."/>
            <person name="Bermudez-Humaran L.G."/>
            <person name="Morrison M."/>
            <person name="Langella P."/>
            <person name="Azevedo V.A."/>
            <person name="Chatel J.M."/>
            <person name="Soares S."/>
        </authorList>
    </citation>
    <scope>NUCLEOTIDE SEQUENCE [LARGE SCALE GENOMIC DNA]</scope>
    <source>
        <strain evidence="2 3">CNCM I 4542</strain>
    </source>
</reference>
<feature type="signal peptide" evidence="1">
    <location>
        <begin position="1"/>
        <end position="28"/>
    </location>
</feature>
<evidence type="ECO:0008006" key="4">
    <source>
        <dbReference type="Google" id="ProtNLM"/>
    </source>
</evidence>
<comment type="caution">
    <text evidence="2">The sequence shown here is derived from an EMBL/GenBank/DDBJ whole genome shotgun (WGS) entry which is preliminary data.</text>
</comment>
<sequence>MKMFKRFAAAFLAGVMALAMLTACGGGAGGNSSNEIESKVLKYLNTVNGTSYSNNADLQSKVRAVLAKTDDTGVIKAEDVPYVQNDESGTAKYMQCVSDLNVNETENTVSFVMYVFDPNKMDGMLTPVTKAELKDVKPLEVNDEFKAKLDDVLENVTPGTPSGKLSTMKDVGVATYTASNGKTYIGIAIKCEGTIRS</sequence>
<accession>A0A2J4JK20</accession>
<dbReference type="RefSeq" id="WP_097781042.1">
    <property type="nucleotide sequence ID" value="NZ_NMTS02000102.1"/>
</dbReference>
<dbReference type="AlphaFoldDB" id="A0A2J4JK20"/>
<gene>
    <name evidence="2" type="ORF">CGS50_013100</name>
</gene>
<organism evidence="2 3">
    <name type="scientific">Faecalibacterium prausnitzii</name>
    <dbReference type="NCBI Taxonomy" id="853"/>
    <lineage>
        <taxon>Bacteria</taxon>
        <taxon>Bacillati</taxon>
        <taxon>Bacillota</taxon>
        <taxon>Clostridia</taxon>
        <taxon>Eubacteriales</taxon>
        <taxon>Oscillospiraceae</taxon>
        <taxon>Faecalibacterium</taxon>
    </lineage>
</organism>
<dbReference type="EMBL" id="NMTS02000102">
    <property type="protein sequence ID" value="PLK28207.1"/>
    <property type="molecule type" value="Genomic_DNA"/>
</dbReference>
<dbReference type="PROSITE" id="PS51257">
    <property type="entry name" value="PROKAR_LIPOPROTEIN"/>
    <property type="match status" value="1"/>
</dbReference>